<dbReference type="RefSeq" id="XP_044551388.1">
    <property type="nucleotide sequence ID" value="XM_044691067.1"/>
</dbReference>
<dbReference type="GeneID" id="68094184"/>
<evidence type="ECO:0000259" key="4">
    <source>
        <dbReference type="Pfam" id="PF00149"/>
    </source>
</evidence>
<dbReference type="InterPro" id="IPR029052">
    <property type="entry name" value="Metallo-depent_PP-like"/>
</dbReference>
<dbReference type="InterPro" id="IPR051558">
    <property type="entry name" value="Metallophosphoesterase_PAP"/>
</dbReference>
<organism evidence="5 6">
    <name type="scientific">Naegleria lovaniensis</name>
    <name type="common">Amoeba</name>
    <dbReference type="NCBI Taxonomy" id="51637"/>
    <lineage>
        <taxon>Eukaryota</taxon>
        <taxon>Discoba</taxon>
        <taxon>Heterolobosea</taxon>
        <taxon>Tetramitia</taxon>
        <taxon>Eutetramitia</taxon>
        <taxon>Vahlkampfiidae</taxon>
        <taxon>Naegleria</taxon>
    </lineage>
</organism>
<proteinExistence type="predicted"/>
<keyword evidence="3" id="KW-0812">Transmembrane</keyword>
<dbReference type="Gene3D" id="3.60.21.10">
    <property type="match status" value="1"/>
</dbReference>
<feature type="transmembrane region" description="Helical" evidence="3">
    <location>
        <begin position="35"/>
        <end position="62"/>
    </location>
</feature>
<sequence>MSSTSSDHQQLREVSVFDSETPHHSNKSTAKKKKIVWIGLLVCGLCCLVTCLVFVVVLGVYFGRKNENVYPNPKYTSSNDFLHFLVVGDQGRADSSQKKVAASMGKFCQSVKKCHFVVGVGDNIYQFGVSHVEDSQFKTKFEDIYQVDGLEDLKWYMLLGNHDYRGNVQAQIDYTQKSHRWILPSHYYTLVKNSTLNGFNVSMVMLDTSPFVSFWTDPLMNSDYWNSQTSHKQDQLNMMEKVLLENRERNNSWTLIFGHHHVYSGGLGGNSKDMMTSVLPLLEKYQPPLYICGHVHLLNWLQNPQHKTNYIISGAGSGNIIWSVFNPFSKNVYTDPGFFSVEVQQDFIFVIALDIDGKEIFKFRIDK</sequence>
<evidence type="ECO:0000256" key="3">
    <source>
        <dbReference type="SAM" id="Phobius"/>
    </source>
</evidence>
<dbReference type="PANTHER" id="PTHR10161">
    <property type="entry name" value="TARTRATE-RESISTANT ACID PHOSPHATASE TYPE 5"/>
    <property type="match status" value="1"/>
</dbReference>
<comment type="caution">
    <text evidence="5">The sequence shown here is derived from an EMBL/GenBank/DDBJ whole genome shotgun (WGS) entry which is preliminary data.</text>
</comment>
<dbReference type="SUPFAM" id="SSF56300">
    <property type="entry name" value="Metallo-dependent phosphatases"/>
    <property type="match status" value="1"/>
</dbReference>
<evidence type="ECO:0000313" key="6">
    <source>
        <dbReference type="Proteomes" id="UP000816034"/>
    </source>
</evidence>
<gene>
    <name evidence="5" type="ORF">C9374_001728</name>
</gene>
<dbReference type="AlphaFoldDB" id="A0AA88GWV6"/>
<evidence type="ECO:0000256" key="1">
    <source>
        <dbReference type="ARBA" id="ARBA00022729"/>
    </source>
</evidence>
<evidence type="ECO:0000313" key="5">
    <source>
        <dbReference type="EMBL" id="KAG2387396.1"/>
    </source>
</evidence>
<dbReference type="PANTHER" id="PTHR10161:SF14">
    <property type="entry name" value="TARTRATE-RESISTANT ACID PHOSPHATASE TYPE 5"/>
    <property type="match status" value="1"/>
</dbReference>
<keyword evidence="2" id="KW-0378">Hydrolase</keyword>
<dbReference type="GO" id="GO:0016787">
    <property type="term" value="F:hydrolase activity"/>
    <property type="evidence" value="ECO:0007669"/>
    <property type="project" value="UniProtKB-KW"/>
</dbReference>
<dbReference type="Pfam" id="PF00149">
    <property type="entry name" value="Metallophos"/>
    <property type="match status" value="1"/>
</dbReference>
<name>A0AA88GWV6_NAELO</name>
<keyword evidence="6" id="KW-1185">Reference proteome</keyword>
<reference evidence="5 6" key="1">
    <citation type="journal article" date="2018" name="BMC Genomics">
        <title>The genome of Naegleria lovaniensis, the basis for a comparative approach to unravel pathogenicity factors of the human pathogenic amoeba N. fowleri.</title>
        <authorList>
            <person name="Liechti N."/>
            <person name="Schurch N."/>
            <person name="Bruggmann R."/>
            <person name="Wittwer M."/>
        </authorList>
    </citation>
    <scope>NUCLEOTIDE SEQUENCE [LARGE SCALE GENOMIC DNA]</scope>
    <source>
        <strain evidence="5 6">ATCC 30569</strain>
    </source>
</reference>
<evidence type="ECO:0000256" key="2">
    <source>
        <dbReference type="ARBA" id="ARBA00022801"/>
    </source>
</evidence>
<dbReference type="Proteomes" id="UP000816034">
    <property type="component" value="Unassembled WGS sequence"/>
</dbReference>
<dbReference type="EMBL" id="PYSW02000013">
    <property type="protein sequence ID" value="KAG2387396.1"/>
    <property type="molecule type" value="Genomic_DNA"/>
</dbReference>
<keyword evidence="1" id="KW-0732">Signal</keyword>
<dbReference type="InterPro" id="IPR004843">
    <property type="entry name" value="Calcineurin-like_PHP"/>
</dbReference>
<keyword evidence="3" id="KW-1133">Transmembrane helix</keyword>
<accession>A0AA88GWV6</accession>
<protein>
    <recommendedName>
        <fullName evidence="4">Calcineurin-like phosphoesterase domain-containing protein</fullName>
    </recommendedName>
</protein>
<feature type="domain" description="Calcineurin-like phosphoesterase" evidence="4">
    <location>
        <begin position="83"/>
        <end position="296"/>
    </location>
</feature>
<keyword evidence="3" id="KW-0472">Membrane</keyword>